<evidence type="ECO:0000313" key="3">
    <source>
        <dbReference type="Proteomes" id="UP000054279"/>
    </source>
</evidence>
<organism evidence="2 3">
    <name type="scientific">Sphaerobolus stellatus (strain SS14)</name>
    <dbReference type="NCBI Taxonomy" id="990650"/>
    <lineage>
        <taxon>Eukaryota</taxon>
        <taxon>Fungi</taxon>
        <taxon>Dikarya</taxon>
        <taxon>Basidiomycota</taxon>
        <taxon>Agaricomycotina</taxon>
        <taxon>Agaricomycetes</taxon>
        <taxon>Phallomycetidae</taxon>
        <taxon>Geastrales</taxon>
        <taxon>Sphaerobolaceae</taxon>
        <taxon>Sphaerobolus</taxon>
    </lineage>
</organism>
<accession>A0A0C9VS68</accession>
<dbReference type="EMBL" id="KN837140">
    <property type="protein sequence ID" value="KIJ40861.1"/>
    <property type="molecule type" value="Genomic_DNA"/>
</dbReference>
<gene>
    <name evidence="2" type="ORF">M422DRAFT_256022</name>
</gene>
<dbReference type="OrthoDB" id="3261052at2759"/>
<proteinExistence type="predicted"/>
<feature type="compositionally biased region" description="Basic residues" evidence="1">
    <location>
        <begin position="10"/>
        <end position="20"/>
    </location>
</feature>
<keyword evidence="3" id="KW-1185">Reference proteome</keyword>
<reference evidence="2 3" key="1">
    <citation type="submission" date="2014-06" db="EMBL/GenBank/DDBJ databases">
        <title>Evolutionary Origins and Diversification of the Mycorrhizal Mutualists.</title>
        <authorList>
            <consortium name="DOE Joint Genome Institute"/>
            <consortium name="Mycorrhizal Genomics Consortium"/>
            <person name="Kohler A."/>
            <person name="Kuo A."/>
            <person name="Nagy L.G."/>
            <person name="Floudas D."/>
            <person name="Copeland A."/>
            <person name="Barry K.W."/>
            <person name="Cichocki N."/>
            <person name="Veneault-Fourrey C."/>
            <person name="LaButti K."/>
            <person name="Lindquist E.A."/>
            <person name="Lipzen A."/>
            <person name="Lundell T."/>
            <person name="Morin E."/>
            <person name="Murat C."/>
            <person name="Riley R."/>
            <person name="Ohm R."/>
            <person name="Sun H."/>
            <person name="Tunlid A."/>
            <person name="Henrissat B."/>
            <person name="Grigoriev I.V."/>
            <person name="Hibbett D.S."/>
            <person name="Martin F."/>
        </authorList>
    </citation>
    <scope>NUCLEOTIDE SEQUENCE [LARGE SCALE GENOMIC DNA]</scope>
    <source>
        <strain evidence="2 3">SS14</strain>
    </source>
</reference>
<name>A0A0C9VS68_SPHS4</name>
<dbReference type="HOGENOM" id="CLU_382692_0_0_1"/>
<dbReference type="AlphaFoldDB" id="A0A0C9VS68"/>
<evidence type="ECO:0000256" key="1">
    <source>
        <dbReference type="SAM" id="MobiDB-lite"/>
    </source>
</evidence>
<dbReference type="Proteomes" id="UP000054279">
    <property type="component" value="Unassembled WGS sequence"/>
</dbReference>
<sequence>MSGNPPAKKCPGRPPKKRRLPNGFKLLPSGSSAAIADTNIPVANVSVPPSDTKGITPPQIAPLTALETLHLQLTLGQSTALAFHARPATSSNNVRGFLSKIPRDEPTWRPIAMVRTLDLPWWFDAQEPNELSEEAKEFAKKDHEVVCRWNLTCAGICGYDLPIVPGSVKSSSGMLEISLNLFQSEDTQAPEDPVKDDIPQEDIVLNHTYPLQMERPPNTNVSWPQQYPLWRRYTKLQLKNMMKGVRKRGRLHDDPFIAIGILARRNRDKIYYYNPHDRSKPDSMSRFTCAMANRWTLENIILHGSQDGIGIDTSWRNMNENRAGVTFITGVDENGHLVPCSALLSANIKAETLKEYLVQTEIQVIARANEIISDATSILSRDKAEKIEIIALSHDIVRTGHWNIKKVMIDKCLFLLTAILQAIPNVIILICQFHIIQAILRLDVDSGSHDEPHGCLLHLSFECLSISVKHSGRLCLTDSAASLTEPELNNGSFDIQDDQEDLIPPEKRISCFNWLKLYFDKNWFCQTWLVHITDINLPPGQTRNGTDAINNWSEAAFLTFNKIFLNLRKNKRIDRLAAIILGKFFPFCEFWPSAEAHIPRQTEDMYFRAYQLWDNNHISSFPERTFRVRDLRDGHPTVYHVDLKIPKCYPCSEWEQTGKWCTHQRASQLFEANGPVMEWTGEFIVIISRSLFNQASVRTRATNAETLTSHHFTVKQGTTADRQ</sequence>
<feature type="region of interest" description="Disordered" evidence="1">
    <location>
        <begin position="1"/>
        <end position="22"/>
    </location>
</feature>
<evidence type="ECO:0000313" key="2">
    <source>
        <dbReference type="EMBL" id="KIJ40861.1"/>
    </source>
</evidence>
<protein>
    <submittedName>
        <fullName evidence="2">Uncharacterized protein</fullName>
    </submittedName>
</protein>